<dbReference type="AlphaFoldDB" id="A0A368UTZ7"/>
<organism evidence="3 5">
    <name type="scientific">Pseudidiomarina tainanensis</name>
    <dbReference type="NCBI Taxonomy" id="502365"/>
    <lineage>
        <taxon>Bacteria</taxon>
        <taxon>Pseudomonadati</taxon>
        <taxon>Pseudomonadota</taxon>
        <taxon>Gammaproteobacteria</taxon>
        <taxon>Alteromonadales</taxon>
        <taxon>Idiomarinaceae</taxon>
        <taxon>Pseudidiomarina</taxon>
    </lineage>
</organism>
<evidence type="ECO:0000313" key="5">
    <source>
        <dbReference type="Proteomes" id="UP000252848"/>
    </source>
</evidence>
<evidence type="ECO:0000256" key="1">
    <source>
        <dbReference type="SAM" id="SignalP"/>
    </source>
</evidence>
<keyword evidence="1" id="KW-0732">Signal</keyword>
<gene>
    <name evidence="3" type="ORF">DFO79_107107</name>
    <name evidence="2" type="ORF">DFO81_107107</name>
</gene>
<sequence length="122" mass="13052">MSMQKLIVMLTMLSLMLMPFTASAAGSYDNFAQIQQQGSMHMDGSPQMDASHACCDGEPSNQLDTDCGGQCGDCQHGCSHANSAMTSQVITSLPLLQQPAWRSSNSLIKALISPLLRPPMGF</sequence>
<feature type="signal peptide" evidence="1">
    <location>
        <begin position="1"/>
        <end position="24"/>
    </location>
</feature>
<evidence type="ECO:0000313" key="3">
    <source>
        <dbReference type="EMBL" id="RCW32163.1"/>
    </source>
</evidence>
<comment type="caution">
    <text evidence="3">The sequence shown here is derived from an EMBL/GenBank/DDBJ whole genome shotgun (WGS) entry which is preliminary data.</text>
</comment>
<protein>
    <submittedName>
        <fullName evidence="3">Uncharacterized protein</fullName>
    </submittedName>
</protein>
<name>A0A368UTZ7_9GAMM</name>
<evidence type="ECO:0000313" key="2">
    <source>
        <dbReference type="EMBL" id="RBP90487.1"/>
    </source>
</evidence>
<dbReference type="EMBL" id="QPJA01000007">
    <property type="protein sequence ID" value="RCW32163.1"/>
    <property type="molecule type" value="Genomic_DNA"/>
</dbReference>
<proteinExistence type="predicted"/>
<feature type="chain" id="PRO_5016859321" evidence="1">
    <location>
        <begin position="25"/>
        <end position="122"/>
    </location>
</feature>
<evidence type="ECO:0000313" key="4">
    <source>
        <dbReference type="Proteomes" id="UP000252531"/>
    </source>
</evidence>
<dbReference type="Proteomes" id="UP000252531">
    <property type="component" value="Unassembled WGS sequence"/>
</dbReference>
<reference evidence="3 5" key="1">
    <citation type="submission" date="2018-07" db="EMBL/GenBank/DDBJ databases">
        <title>Freshwater and sediment microbial communities from various areas in North America, analyzing microbe dynamics in response to fracking.</title>
        <authorList>
            <person name="Lamendella R."/>
        </authorList>
    </citation>
    <scope>NUCLEOTIDE SEQUENCE [LARGE SCALE GENOMIC DNA]</scope>
    <source>
        <strain evidence="2 4">125Bg</strain>
        <strain evidence="3 5">86_o</strain>
    </source>
</reference>
<keyword evidence="4" id="KW-1185">Reference proteome</keyword>
<dbReference type="RefSeq" id="WP_110075928.1">
    <property type="nucleotide sequence ID" value="NZ_QNSG01000007.1"/>
</dbReference>
<dbReference type="Proteomes" id="UP000252848">
    <property type="component" value="Unassembled WGS sequence"/>
</dbReference>
<dbReference type="EMBL" id="QNSG01000007">
    <property type="protein sequence ID" value="RBP90487.1"/>
    <property type="molecule type" value="Genomic_DNA"/>
</dbReference>
<accession>A0A368UTZ7</accession>